<organism evidence="3 4">
    <name type="scientific">Paraglomus brasilianum</name>
    <dbReference type="NCBI Taxonomy" id="144538"/>
    <lineage>
        <taxon>Eukaryota</taxon>
        <taxon>Fungi</taxon>
        <taxon>Fungi incertae sedis</taxon>
        <taxon>Mucoromycota</taxon>
        <taxon>Glomeromycotina</taxon>
        <taxon>Glomeromycetes</taxon>
        <taxon>Paraglomerales</taxon>
        <taxon>Paraglomeraceae</taxon>
        <taxon>Paraglomus</taxon>
    </lineage>
</organism>
<dbReference type="EMBL" id="CAJVPI010000042">
    <property type="protein sequence ID" value="CAG8464786.1"/>
    <property type="molecule type" value="Genomic_DNA"/>
</dbReference>
<dbReference type="Proteomes" id="UP000789739">
    <property type="component" value="Unassembled WGS sequence"/>
</dbReference>
<comment type="caution">
    <text evidence="3">The sequence shown here is derived from an EMBL/GenBank/DDBJ whole genome shotgun (WGS) entry which is preliminary data.</text>
</comment>
<reference evidence="3" key="1">
    <citation type="submission" date="2021-06" db="EMBL/GenBank/DDBJ databases">
        <authorList>
            <person name="Kallberg Y."/>
            <person name="Tangrot J."/>
            <person name="Rosling A."/>
        </authorList>
    </citation>
    <scope>NUCLEOTIDE SEQUENCE</scope>
    <source>
        <strain evidence="3">BR232B</strain>
    </source>
</reference>
<dbReference type="PANTHER" id="PTHR13156:SF0">
    <property type="entry name" value="NADH DEHYDROGENASE [UBIQUINONE] IRON-SULFUR PROTEIN 6, MITOCHONDRIAL"/>
    <property type="match status" value="1"/>
</dbReference>
<feature type="domain" description="Zinc finger CHCC-type" evidence="2">
    <location>
        <begin position="112"/>
        <end position="147"/>
    </location>
</feature>
<feature type="compositionally biased region" description="Low complexity" evidence="1">
    <location>
        <begin position="32"/>
        <end position="44"/>
    </location>
</feature>
<dbReference type="InterPro" id="IPR019401">
    <property type="entry name" value="Znf_CHCC"/>
</dbReference>
<dbReference type="GO" id="GO:0006120">
    <property type="term" value="P:mitochondrial electron transport, NADH to ubiquinone"/>
    <property type="evidence" value="ECO:0007669"/>
    <property type="project" value="TreeGrafter"/>
</dbReference>
<dbReference type="PANTHER" id="PTHR13156">
    <property type="entry name" value="NADH-UBIQUINONE OXIDOREDUCTASE 13 KD-A SUBUNIT"/>
    <property type="match status" value="1"/>
</dbReference>
<protein>
    <submittedName>
        <fullName evidence="3">9095_t:CDS:1</fullName>
    </submittedName>
</protein>
<gene>
    <name evidence="3" type="ORF">PBRASI_LOCUS774</name>
</gene>
<sequence>MNTRSFLARSLSLSGQRSVFAQRPLPLVSSFRKYSSSSGSDVPVKSPPPVSTDAEVFKQAPDRAEPWSRSQRERTDALVGPRFEQTDLEVQPRPVAAIELIAEEPIHYVEGRSAVCDGDGGSLGHPRVYINLDKPGAHACGYCGIRFEQKHH</sequence>
<dbReference type="OrthoDB" id="307899at2759"/>
<feature type="region of interest" description="Disordered" evidence="1">
    <location>
        <begin position="32"/>
        <end position="86"/>
    </location>
</feature>
<name>A0A9N8VYI3_9GLOM</name>
<proteinExistence type="predicted"/>
<accession>A0A9N8VYI3</accession>
<evidence type="ECO:0000256" key="1">
    <source>
        <dbReference type="SAM" id="MobiDB-lite"/>
    </source>
</evidence>
<evidence type="ECO:0000313" key="4">
    <source>
        <dbReference type="Proteomes" id="UP000789739"/>
    </source>
</evidence>
<dbReference type="Pfam" id="PF10276">
    <property type="entry name" value="zf-CHCC"/>
    <property type="match status" value="1"/>
</dbReference>
<dbReference type="FunFam" id="2.60.260.40:FF:000003">
    <property type="entry name" value="NADH dehydrogenase [ubiquinone] iron-sulfur protein 6, mitochondrial"/>
    <property type="match status" value="1"/>
</dbReference>
<keyword evidence="4" id="KW-1185">Reference proteome</keyword>
<dbReference type="Gene3D" id="2.60.260.40">
    <property type="entry name" value="q5lls5 like domains"/>
    <property type="match status" value="1"/>
</dbReference>
<evidence type="ECO:0000313" key="3">
    <source>
        <dbReference type="EMBL" id="CAG8464786.1"/>
    </source>
</evidence>
<dbReference type="GO" id="GO:0005739">
    <property type="term" value="C:mitochondrion"/>
    <property type="evidence" value="ECO:0007669"/>
    <property type="project" value="GOC"/>
</dbReference>
<feature type="compositionally biased region" description="Basic and acidic residues" evidence="1">
    <location>
        <begin position="60"/>
        <end position="76"/>
    </location>
</feature>
<evidence type="ECO:0000259" key="2">
    <source>
        <dbReference type="Pfam" id="PF10276"/>
    </source>
</evidence>
<dbReference type="AlphaFoldDB" id="A0A9N8VYI3"/>